<dbReference type="InterPro" id="IPR014710">
    <property type="entry name" value="RmlC-like_jellyroll"/>
</dbReference>
<dbReference type="Pfam" id="PF12833">
    <property type="entry name" value="HTH_18"/>
    <property type="match status" value="1"/>
</dbReference>
<dbReference type="RefSeq" id="WP_171361045.1">
    <property type="nucleotide sequence ID" value="NZ_VTXC01000024.1"/>
</dbReference>
<dbReference type="GO" id="GO:0043565">
    <property type="term" value="F:sequence-specific DNA binding"/>
    <property type="evidence" value="ECO:0007669"/>
    <property type="project" value="InterPro"/>
</dbReference>
<dbReference type="PROSITE" id="PS01124">
    <property type="entry name" value="HTH_ARAC_FAMILY_2"/>
    <property type="match status" value="1"/>
</dbReference>
<dbReference type="FunFam" id="1.10.10.60:FF:000132">
    <property type="entry name" value="AraC family transcriptional regulator"/>
    <property type="match status" value="1"/>
</dbReference>
<accession>A0A7Y4EEV6</accession>
<organism evidence="6 7">
    <name type="scientific">Vibrio pectenicida</name>
    <dbReference type="NCBI Taxonomy" id="62763"/>
    <lineage>
        <taxon>Bacteria</taxon>
        <taxon>Pseudomonadati</taxon>
        <taxon>Pseudomonadota</taxon>
        <taxon>Gammaproteobacteria</taxon>
        <taxon>Vibrionales</taxon>
        <taxon>Vibrionaceae</taxon>
        <taxon>Vibrio</taxon>
    </lineage>
</organism>
<proteinExistence type="predicted"/>
<comment type="caution">
    <text evidence="6">The sequence shown here is derived from an EMBL/GenBank/DDBJ whole genome shotgun (WGS) entry which is preliminary data.</text>
</comment>
<keyword evidence="3" id="KW-0238">DNA-binding</keyword>
<evidence type="ECO:0000256" key="3">
    <source>
        <dbReference type="ARBA" id="ARBA00023125"/>
    </source>
</evidence>
<evidence type="ECO:0000259" key="5">
    <source>
        <dbReference type="PROSITE" id="PS01124"/>
    </source>
</evidence>
<keyword evidence="1" id="KW-0678">Repressor</keyword>
<dbReference type="SMART" id="SM00342">
    <property type="entry name" value="HTH_ARAC"/>
    <property type="match status" value="1"/>
</dbReference>
<dbReference type="InterPro" id="IPR018062">
    <property type="entry name" value="HTH_AraC-typ_CS"/>
</dbReference>
<dbReference type="EMBL" id="VTXC01000024">
    <property type="protein sequence ID" value="NOH71763.1"/>
    <property type="molecule type" value="Genomic_DNA"/>
</dbReference>
<dbReference type="SUPFAM" id="SSF46689">
    <property type="entry name" value="Homeodomain-like"/>
    <property type="match status" value="1"/>
</dbReference>
<reference evidence="6 7" key="1">
    <citation type="submission" date="2019-09" db="EMBL/GenBank/DDBJ databases">
        <title>Draft genome sequencing and comparative genomics of hatchery-associated Vibrios.</title>
        <authorList>
            <person name="Kehlet-Delgado H."/>
            <person name="Mueller R.S."/>
        </authorList>
    </citation>
    <scope>NUCLEOTIDE SEQUENCE [LARGE SCALE GENOMIC DNA]</scope>
    <source>
        <strain evidence="6 7">99-46-Y</strain>
    </source>
</reference>
<gene>
    <name evidence="6" type="ORF">F0225_10490</name>
</gene>
<dbReference type="PANTHER" id="PTHR11019:SF199">
    <property type="entry name" value="HTH-TYPE TRANSCRIPTIONAL REGULATOR NIMR"/>
    <property type="match status" value="1"/>
</dbReference>
<dbReference type="SUPFAM" id="SSF51182">
    <property type="entry name" value="RmlC-like cupins"/>
    <property type="match status" value="1"/>
</dbReference>
<feature type="domain" description="HTH araC/xylS-type" evidence="5">
    <location>
        <begin position="145"/>
        <end position="241"/>
    </location>
</feature>
<keyword evidence="2" id="KW-0805">Transcription regulation</keyword>
<dbReference type="PROSITE" id="PS00041">
    <property type="entry name" value="HTH_ARAC_FAMILY_1"/>
    <property type="match status" value="1"/>
</dbReference>
<dbReference type="InterPro" id="IPR009057">
    <property type="entry name" value="Homeodomain-like_sf"/>
</dbReference>
<dbReference type="Proteomes" id="UP000565719">
    <property type="component" value="Unassembled WGS sequence"/>
</dbReference>
<evidence type="ECO:0000256" key="1">
    <source>
        <dbReference type="ARBA" id="ARBA00022491"/>
    </source>
</evidence>
<evidence type="ECO:0000256" key="4">
    <source>
        <dbReference type="ARBA" id="ARBA00023163"/>
    </source>
</evidence>
<dbReference type="PANTHER" id="PTHR11019">
    <property type="entry name" value="HTH-TYPE TRANSCRIPTIONAL REGULATOR NIMR"/>
    <property type="match status" value="1"/>
</dbReference>
<dbReference type="Gene3D" id="2.60.120.10">
    <property type="entry name" value="Jelly Rolls"/>
    <property type="match status" value="1"/>
</dbReference>
<keyword evidence="4" id="KW-0804">Transcription</keyword>
<dbReference type="GO" id="GO:0003700">
    <property type="term" value="F:DNA-binding transcription factor activity"/>
    <property type="evidence" value="ECO:0007669"/>
    <property type="project" value="InterPro"/>
</dbReference>
<dbReference type="InterPro" id="IPR011051">
    <property type="entry name" value="RmlC_Cupin_sf"/>
</dbReference>
<name>A0A7Y4EEV6_9VIBR</name>
<protein>
    <submittedName>
        <fullName evidence="6">Helix-turn-helix transcriptional regulator</fullName>
    </submittedName>
</protein>
<evidence type="ECO:0000313" key="7">
    <source>
        <dbReference type="Proteomes" id="UP000565719"/>
    </source>
</evidence>
<dbReference type="InterPro" id="IPR018060">
    <property type="entry name" value="HTH_AraC"/>
</dbReference>
<sequence>MNNLTSHPIRHTSGSETEWHQHDTAQMYWINQGTATIETLGHQWTMTPASIGWIPACLEHKSSVVSDMEAFIIYLPVNDVYSPTSQAKVIASNALIAALIERIKGFDFTHLTLSQQRLIDVLIDEVNAAKPCNLYLPLPNKNNIRRLAYWLMSHPDDPRSQSQLAADFATSSRTLSRVFKSETGINFGFWRQQARLISSLTMLSQGMSVTSTALSCGYSNTSSYITAFKARFGITPSQYFN</sequence>
<dbReference type="Gene3D" id="1.10.10.60">
    <property type="entry name" value="Homeodomain-like"/>
    <property type="match status" value="1"/>
</dbReference>
<dbReference type="AlphaFoldDB" id="A0A7Y4EEV6"/>
<evidence type="ECO:0000313" key="6">
    <source>
        <dbReference type="EMBL" id="NOH71763.1"/>
    </source>
</evidence>
<evidence type="ECO:0000256" key="2">
    <source>
        <dbReference type="ARBA" id="ARBA00023015"/>
    </source>
</evidence>